<dbReference type="RefSeq" id="WP_170207077.1">
    <property type="nucleotide sequence ID" value="NZ_VFPT01000001.1"/>
</dbReference>
<evidence type="ECO:0000313" key="3">
    <source>
        <dbReference type="Proteomes" id="UP000320582"/>
    </source>
</evidence>
<dbReference type="AlphaFoldDB" id="A0A543KC78"/>
<reference evidence="2 3" key="1">
    <citation type="submission" date="2019-06" db="EMBL/GenBank/DDBJ databases">
        <title>Genomic Encyclopedia of Archaeal and Bacterial Type Strains, Phase II (KMG-II): from individual species to whole genera.</title>
        <authorList>
            <person name="Goeker M."/>
        </authorList>
    </citation>
    <scope>NUCLEOTIDE SEQUENCE [LARGE SCALE GENOMIC DNA]</scope>
    <source>
        <strain evidence="2 3">DSM 18423</strain>
    </source>
</reference>
<evidence type="ECO:0000313" key="2">
    <source>
        <dbReference type="EMBL" id="TQM92685.1"/>
    </source>
</evidence>
<accession>A0A543KC78</accession>
<name>A0A543KC78_9RHOB</name>
<dbReference type="InterPro" id="IPR022148">
    <property type="entry name" value="CopG_antitoxin"/>
</dbReference>
<sequence length="54" mass="6225">MSNPSQTSVPVFTTDKDAEDFLDQDLSTLDVSQFKPTRFEEQPKPAQPIKRTRR</sequence>
<evidence type="ECO:0000256" key="1">
    <source>
        <dbReference type="SAM" id="MobiDB-lite"/>
    </source>
</evidence>
<protein>
    <submittedName>
        <fullName evidence="2">Uncharacterized protein</fullName>
    </submittedName>
</protein>
<dbReference type="Pfam" id="PF12441">
    <property type="entry name" value="CopG_antitoxin"/>
    <property type="match status" value="1"/>
</dbReference>
<feature type="compositionally biased region" description="Polar residues" evidence="1">
    <location>
        <begin position="1"/>
        <end position="11"/>
    </location>
</feature>
<feature type="region of interest" description="Disordered" evidence="1">
    <location>
        <begin position="1"/>
        <end position="54"/>
    </location>
</feature>
<keyword evidence="3" id="KW-1185">Reference proteome</keyword>
<gene>
    <name evidence="2" type="ORF">BD293_1300</name>
</gene>
<comment type="caution">
    <text evidence="2">The sequence shown here is derived from an EMBL/GenBank/DDBJ whole genome shotgun (WGS) entry which is preliminary data.</text>
</comment>
<organism evidence="2 3">
    <name type="scientific">Roseinatronobacter monicus</name>
    <dbReference type="NCBI Taxonomy" id="393481"/>
    <lineage>
        <taxon>Bacteria</taxon>
        <taxon>Pseudomonadati</taxon>
        <taxon>Pseudomonadota</taxon>
        <taxon>Alphaproteobacteria</taxon>
        <taxon>Rhodobacterales</taxon>
        <taxon>Paracoccaceae</taxon>
        <taxon>Roseinatronobacter</taxon>
    </lineage>
</organism>
<dbReference type="EMBL" id="VFPT01000001">
    <property type="protein sequence ID" value="TQM92685.1"/>
    <property type="molecule type" value="Genomic_DNA"/>
</dbReference>
<feature type="compositionally biased region" description="Polar residues" evidence="1">
    <location>
        <begin position="25"/>
        <end position="35"/>
    </location>
</feature>
<dbReference type="Proteomes" id="UP000320582">
    <property type="component" value="Unassembled WGS sequence"/>
</dbReference>
<proteinExistence type="predicted"/>